<dbReference type="Proteomes" id="UP000059074">
    <property type="component" value="Unassembled WGS sequence"/>
</dbReference>
<comment type="caution">
    <text evidence="1">The sequence shown here is derived from an EMBL/GenBank/DDBJ whole genome shotgun (WGS) entry which is preliminary data.</text>
</comment>
<name>A0A120CXG3_HYPSL</name>
<dbReference type="PATRIC" id="fig|121290.4.peg.1048"/>
<dbReference type="EMBL" id="LMTR01000027">
    <property type="protein sequence ID" value="KWT70915.1"/>
    <property type="molecule type" value="Genomic_DNA"/>
</dbReference>
<protein>
    <submittedName>
        <fullName evidence="1">Uncharacterized protein</fullName>
    </submittedName>
</protein>
<sequence length="73" mass="7823">MCGGMIVDITADQFGADDVIVTLQNDPRYRAGARNTPAGDTALPQFVAARRIAVDEIWPRWLSYCASGPGPSV</sequence>
<accession>A0A120CXG3</accession>
<evidence type="ECO:0000313" key="2">
    <source>
        <dbReference type="Proteomes" id="UP000059074"/>
    </source>
</evidence>
<proteinExistence type="predicted"/>
<keyword evidence="2" id="KW-1185">Reference proteome</keyword>
<reference evidence="1 2" key="1">
    <citation type="submission" date="2015-10" db="EMBL/GenBank/DDBJ databases">
        <title>Transcriptomic analysis of a linuron degrading triple-species bacterial consortium.</title>
        <authorList>
            <person name="Albers P."/>
        </authorList>
    </citation>
    <scope>NUCLEOTIDE SEQUENCE [LARGE SCALE GENOMIC DNA]</scope>
    <source>
        <strain evidence="1 2">WDL6</strain>
    </source>
</reference>
<evidence type="ECO:0000313" key="1">
    <source>
        <dbReference type="EMBL" id="KWT70915.1"/>
    </source>
</evidence>
<gene>
    <name evidence="1" type="ORF">APY04_0577</name>
</gene>
<dbReference type="AlphaFoldDB" id="A0A120CXG3"/>
<organism evidence="1 2">
    <name type="scientific">Hyphomicrobium sulfonivorans</name>
    <dbReference type="NCBI Taxonomy" id="121290"/>
    <lineage>
        <taxon>Bacteria</taxon>
        <taxon>Pseudomonadati</taxon>
        <taxon>Pseudomonadota</taxon>
        <taxon>Alphaproteobacteria</taxon>
        <taxon>Hyphomicrobiales</taxon>
        <taxon>Hyphomicrobiaceae</taxon>
        <taxon>Hyphomicrobium</taxon>
    </lineage>
</organism>